<accession>A0A8J5J2X3</accession>
<dbReference type="Proteomes" id="UP000709295">
    <property type="component" value="Unassembled WGS sequence"/>
</dbReference>
<gene>
    <name evidence="1" type="ORF">JG688_00004759</name>
</gene>
<keyword evidence="2" id="KW-1185">Reference proteome</keyword>
<evidence type="ECO:0000313" key="2">
    <source>
        <dbReference type="Proteomes" id="UP000709295"/>
    </source>
</evidence>
<dbReference type="EMBL" id="JAENGY010000175">
    <property type="protein sequence ID" value="KAG6970675.1"/>
    <property type="molecule type" value="Genomic_DNA"/>
</dbReference>
<comment type="caution">
    <text evidence="1">The sequence shown here is derived from an EMBL/GenBank/DDBJ whole genome shotgun (WGS) entry which is preliminary data.</text>
</comment>
<sequence length="743" mass="83417">MVHVVSCRFLRLGCSEEEHPLFKREYARYRNPLLVVLLRCFPHCCPGHIERSYCGCSIHLLVTFSDDVSSAELDELLVCTRFEPSHAASLLASSLVSLIRNAGAVGDEDKPRHENDCSLQVGESVALSRDLFTEQANEDSVWLRAQREMQHDLPKNATLYAINNHTHPKWLYSYDSGTIRGQREMTHHLVAYMFQLPGHYARMQQPGGYFNAVVLARYASPAFSLVSFRRSGSANQRSVDLPASGISSDNVKSDSFPAEQQHKDADFPLVVDSRQREAYDFHEKGLHLLILWKFFTCLKLGDIEFRTNRVGLYVHSFLMRAAALRDTSTTSYTDLENVAVSALNDALGHAFNPPTRIPTAANVDARVYSDQESAVIRAMVHFFMRVVSSATVLRLMNSVVVVARSTMSKTVLHEQFMTLVSGLYDAFDSLVRELPYDAPFGNQDVSLPILVDDVLSVLYGRERFDKLRLEISAFLEWKKTPELLSNSLNEVFQVFAAQVREATISFSTQDQNGFQQQSTTATNRAFRHRWLLLPESMQIFDITSGRSCKSFDDFRVVDIVQFMCEFSCVDILRDNSDCCLSFRSVFPVYSDTTRAPTTLILDGKLRIFRVLPSGISSMVATAGGWSVGDYAGALSSDCHSFVVDLFGFAEGHHPSSGNKVVVARHVKLTITLKQEQIKTELLRADSLRDSALLVHAVVHGSAYRPPRNNPISLAKISTADRAALWSKLKWTPMSEMQAKYRGV</sequence>
<organism evidence="1 2">
    <name type="scientific">Phytophthora aleatoria</name>
    <dbReference type="NCBI Taxonomy" id="2496075"/>
    <lineage>
        <taxon>Eukaryota</taxon>
        <taxon>Sar</taxon>
        <taxon>Stramenopiles</taxon>
        <taxon>Oomycota</taxon>
        <taxon>Peronosporomycetes</taxon>
        <taxon>Peronosporales</taxon>
        <taxon>Peronosporaceae</taxon>
        <taxon>Phytophthora</taxon>
    </lineage>
</organism>
<protein>
    <submittedName>
        <fullName evidence="1">Uncharacterized protein</fullName>
    </submittedName>
</protein>
<reference evidence="1" key="1">
    <citation type="submission" date="2021-01" db="EMBL/GenBank/DDBJ databases">
        <title>Phytophthora aleatoria, a newly-described species from Pinus radiata is distinct from Phytophthora cactorum isolates based on comparative genomics.</title>
        <authorList>
            <person name="Mcdougal R."/>
            <person name="Panda P."/>
            <person name="Williams N."/>
            <person name="Studholme D.J."/>
        </authorList>
    </citation>
    <scope>NUCLEOTIDE SEQUENCE</scope>
    <source>
        <strain evidence="1">NZFS 4037</strain>
    </source>
</reference>
<proteinExistence type="predicted"/>
<name>A0A8J5J2X3_9STRA</name>
<dbReference type="AlphaFoldDB" id="A0A8J5J2X3"/>
<evidence type="ECO:0000313" key="1">
    <source>
        <dbReference type="EMBL" id="KAG6970675.1"/>
    </source>
</evidence>